<evidence type="ECO:0000313" key="2">
    <source>
        <dbReference type="Proteomes" id="UP000572051"/>
    </source>
</evidence>
<proteinExistence type="predicted"/>
<dbReference type="Proteomes" id="UP000572051">
    <property type="component" value="Unassembled WGS sequence"/>
</dbReference>
<protein>
    <submittedName>
        <fullName evidence="1">Uncharacterized protein</fullName>
    </submittedName>
</protein>
<dbReference type="EMBL" id="JACCFS010000001">
    <property type="protein sequence ID" value="NYJ35292.1"/>
    <property type="molecule type" value="Genomic_DNA"/>
</dbReference>
<sequence>MTAVCDLRELATLAELRTWARAHGARVRYLGPTLEGRPLYAATRGPTTRVVVDPRPDPHPRPLVWHSPLERLTTAITP</sequence>
<keyword evidence="2" id="KW-1185">Reference proteome</keyword>
<organism evidence="1 2">
    <name type="scientific">Nocardiopsis aegyptia</name>
    <dbReference type="NCBI Taxonomy" id="220378"/>
    <lineage>
        <taxon>Bacteria</taxon>
        <taxon>Bacillati</taxon>
        <taxon>Actinomycetota</taxon>
        <taxon>Actinomycetes</taxon>
        <taxon>Streptosporangiales</taxon>
        <taxon>Nocardiopsidaceae</taxon>
        <taxon>Nocardiopsis</taxon>
    </lineage>
</organism>
<evidence type="ECO:0000313" key="1">
    <source>
        <dbReference type="EMBL" id="NYJ35292.1"/>
    </source>
</evidence>
<accession>A0A7Z0ENX1</accession>
<dbReference type="RefSeq" id="WP_179824375.1">
    <property type="nucleotide sequence ID" value="NZ_JACCFS010000001.1"/>
</dbReference>
<name>A0A7Z0ENX1_9ACTN</name>
<reference evidence="1 2" key="1">
    <citation type="submission" date="2020-07" db="EMBL/GenBank/DDBJ databases">
        <title>Sequencing the genomes of 1000 actinobacteria strains.</title>
        <authorList>
            <person name="Klenk H.-P."/>
        </authorList>
    </citation>
    <scope>NUCLEOTIDE SEQUENCE [LARGE SCALE GENOMIC DNA]</scope>
    <source>
        <strain evidence="1 2">DSM 44442</strain>
    </source>
</reference>
<dbReference type="AlphaFoldDB" id="A0A7Z0ENX1"/>
<comment type="caution">
    <text evidence="1">The sequence shown here is derived from an EMBL/GenBank/DDBJ whole genome shotgun (WGS) entry which is preliminary data.</text>
</comment>
<gene>
    <name evidence="1" type="ORF">HNR10_003173</name>
</gene>